<feature type="region of interest" description="Disordered" evidence="2">
    <location>
        <begin position="1"/>
        <end position="50"/>
    </location>
</feature>
<feature type="transmembrane region" description="Helical" evidence="3">
    <location>
        <begin position="374"/>
        <end position="397"/>
    </location>
</feature>
<dbReference type="PANTHER" id="PTHR11206">
    <property type="entry name" value="MULTIDRUG RESISTANCE PROTEIN"/>
    <property type="match status" value="1"/>
</dbReference>
<dbReference type="Pfam" id="PF01554">
    <property type="entry name" value="MatE"/>
    <property type="match status" value="2"/>
</dbReference>
<name>A0AAD5QAY3_PYTIN</name>
<feature type="transmembrane region" description="Helical" evidence="3">
    <location>
        <begin position="253"/>
        <end position="274"/>
    </location>
</feature>
<evidence type="ECO:0000256" key="1">
    <source>
        <dbReference type="ARBA" id="ARBA00010199"/>
    </source>
</evidence>
<dbReference type="GO" id="GO:0042910">
    <property type="term" value="F:xenobiotic transmembrane transporter activity"/>
    <property type="evidence" value="ECO:0007669"/>
    <property type="project" value="InterPro"/>
</dbReference>
<feature type="transmembrane region" description="Helical" evidence="3">
    <location>
        <begin position="185"/>
        <end position="203"/>
    </location>
</feature>
<feature type="compositionally biased region" description="Basic residues" evidence="2">
    <location>
        <begin position="1"/>
        <end position="10"/>
    </location>
</feature>
<feature type="compositionally biased region" description="Basic and acidic residues" evidence="2">
    <location>
        <begin position="581"/>
        <end position="593"/>
    </location>
</feature>
<dbReference type="GO" id="GO:0015297">
    <property type="term" value="F:antiporter activity"/>
    <property type="evidence" value="ECO:0007669"/>
    <property type="project" value="InterPro"/>
</dbReference>
<feature type="transmembrane region" description="Helical" evidence="3">
    <location>
        <begin position="417"/>
        <end position="441"/>
    </location>
</feature>
<keyword evidence="5" id="KW-1185">Reference proteome</keyword>
<evidence type="ECO:0000256" key="3">
    <source>
        <dbReference type="SAM" id="Phobius"/>
    </source>
</evidence>
<gene>
    <name evidence="4" type="ORF">P43SY_005736</name>
</gene>
<dbReference type="EMBL" id="JAKCXM010000002">
    <property type="protein sequence ID" value="KAJ0409842.1"/>
    <property type="molecule type" value="Genomic_DNA"/>
</dbReference>
<accession>A0AAD5QAY3</accession>
<feature type="transmembrane region" description="Helical" evidence="3">
    <location>
        <begin position="215"/>
        <end position="233"/>
    </location>
</feature>
<evidence type="ECO:0000313" key="5">
    <source>
        <dbReference type="Proteomes" id="UP001209570"/>
    </source>
</evidence>
<organism evidence="4 5">
    <name type="scientific">Pythium insidiosum</name>
    <name type="common">Pythiosis disease agent</name>
    <dbReference type="NCBI Taxonomy" id="114742"/>
    <lineage>
        <taxon>Eukaryota</taxon>
        <taxon>Sar</taxon>
        <taxon>Stramenopiles</taxon>
        <taxon>Oomycota</taxon>
        <taxon>Peronosporomycetes</taxon>
        <taxon>Pythiales</taxon>
        <taxon>Pythiaceae</taxon>
        <taxon>Pythium</taxon>
    </lineage>
</organism>
<feature type="compositionally biased region" description="Basic and acidic residues" evidence="2">
    <location>
        <begin position="562"/>
        <end position="574"/>
    </location>
</feature>
<reference evidence="4" key="1">
    <citation type="submission" date="2021-12" db="EMBL/GenBank/DDBJ databases">
        <title>Prjna785345.</title>
        <authorList>
            <person name="Rujirawat T."/>
            <person name="Krajaejun T."/>
        </authorList>
    </citation>
    <scope>NUCLEOTIDE SEQUENCE</scope>
    <source>
        <strain evidence="4">Pi057C3</strain>
    </source>
</reference>
<evidence type="ECO:0008006" key="6">
    <source>
        <dbReference type="Google" id="ProtNLM"/>
    </source>
</evidence>
<evidence type="ECO:0000313" key="4">
    <source>
        <dbReference type="EMBL" id="KAJ0409842.1"/>
    </source>
</evidence>
<dbReference type="InterPro" id="IPR002528">
    <property type="entry name" value="MATE_fam"/>
</dbReference>
<dbReference type="Proteomes" id="UP001209570">
    <property type="component" value="Unassembled WGS sequence"/>
</dbReference>
<evidence type="ECO:0000256" key="2">
    <source>
        <dbReference type="SAM" id="MobiDB-lite"/>
    </source>
</evidence>
<feature type="transmembrane region" description="Helical" evidence="3">
    <location>
        <begin position="453"/>
        <end position="472"/>
    </location>
</feature>
<feature type="transmembrane region" description="Helical" evidence="3">
    <location>
        <begin position="478"/>
        <end position="497"/>
    </location>
</feature>
<keyword evidence="3" id="KW-0472">Membrane</keyword>
<keyword evidence="3" id="KW-1133">Transmembrane helix</keyword>
<feature type="region of interest" description="Disordered" evidence="2">
    <location>
        <begin position="562"/>
        <end position="593"/>
    </location>
</feature>
<proteinExistence type="inferred from homology"/>
<protein>
    <recommendedName>
        <fullName evidence="6">Multidrug/Oligosaccharidyl-lipid/Polysaccharide (MOP) Flippase Superfamily</fullName>
    </recommendedName>
</protein>
<comment type="similarity">
    <text evidence="1">Belongs to the multi antimicrobial extrusion (MATE) (TC 2.A.66.1) family.</text>
</comment>
<keyword evidence="3" id="KW-0812">Transmembrane</keyword>
<feature type="transmembrane region" description="Helical" evidence="3">
    <location>
        <begin position="151"/>
        <end position="173"/>
    </location>
</feature>
<feature type="compositionally biased region" description="Basic and acidic residues" evidence="2">
    <location>
        <begin position="28"/>
        <end position="44"/>
    </location>
</feature>
<dbReference type="GO" id="GO:0016020">
    <property type="term" value="C:membrane"/>
    <property type="evidence" value="ECO:0007669"/>
    <property type="project" value="InterPro"/>
</dbReference>
<dbReference type="AlphaFoldDB" id="A0AAD5QAY3"/>
<feature type="transmembrane region" description="Helical" evidence="3">
    <location>
        <begin position="335"/>
        <end position="353"/>
    </location>
</feature>
<comment type="caution">
    <text evidence="4">The sequence shown here is derived from an EMBL/GenBank/DDBJ whole genome shotgun (WGS) entry which is preliminary data.</text>
</comment>
<sequence length="593" mass="64819">MAGPSKKKTAPSKATEKTRLLDDATPSKPKDIEMQSLRQPEHEPAPATKPKLAAAVVHDGVIPLRQELFELSSMAVQFSLRQMVRQAMTITDDAFQGHIGTKQLAGVALAAMWMGVPSTFIQFSIQAINTLCSQAYGAGNNHLVGVWLQTAIAFAIVGSIPVMIWYMCVGKFIAITLDDPETVHYGSQFAMIMALGLIPQYIYGACSTYFASQGIIMPATVCSALTMIMNIVFNRLYIYGAFGWQGLGFIGSPLATVTSTCLQLTLFLSYTVLWKGYHKPYWGGWTWESLRRDRLKVFLSLAIPMGASSVVDWASATVAGAFSGFLGPNIAASQAVLGGVFGVTNSAVSGFSTSTQIRMSRYLGKGNAFAAKRVLYLGATIVFGGAIIMLVAVTLLRHHIFSVWSNDPVIIGMCTDALVVFVICILVAFVRFLLTAVLNALSLAQINLWANNFASWIIYVPLSYVLPVTLGWGLDGFWWADTLGELFKALILVWGVSRVNWTDAARRAQSAAEADGTDLDDAEQERQQVVAYQNEALVASTTTTPSTPYHTPTARRRARQLLERRDSVEDEAARTPKRLVRTPDARDARRMRV</sequence>
<dbReference type="NCBIfam" id="TIGR00797">
    <property type="entry name" value="matE"/>
    <property type="match status" value="1"/>
</dbReference>